<sequence>MSRTLFPPLGSIKFLNLNNRFSGPVNCAADDLELTFGNDQIEFTSAAFRRPSGVPGAAQLPVKNSHSFDALLQLHDHFGYLGKLWHPTVPNGANPNGANANANSATTTGVNHASVGFGLNRFGYDVETFDPPMAGYFDDFAPHHSETVDDSVYGSSAESYVSPLDDEFFRRVGSSPESYDSVTGSFSAPVDRKRKYQELPQSSVLMSVPSFDEVDVLFNQILVKNQPEMAYVPQKINQPNHRTQTEGSAKRTKKVKHEDQAMYQCEHCDASFKVKGYLTRHTKKHNVAKAFVCPFYQDHPADDSGVKCHPNGGFSRRDTFKTHLKAIHFIYPPGTKSLERRTRGGRCAGCFQQFSDNKEWLKDHVEAGKCKAAINQIEVTVKKEWVD</sequence>
<evidence type="ECO:0000313" key="2">
    <source>
        <dbReference type="Proteomes" id="UP001241377"/>
    </source>
</evidence>
<comment type="caution">
    <text evidence="1">The sequence shown here is derived from an EMBL/GenBank/DDBJ whole genome shotgun (WGS) entry which is preliminary data.</text>
</comment>
<name>A0ACC2UZ67_9TREE</name>
<evidence type="ECO:0000313" key="1">
    <source>
        <dbReference type="EMBL" id="KAJ9092150.1"/>
    </source>
</evidence>
<gene>
    <name evidence="1" type="ORF">QFC19_008808</name>
</gene>
<keyword evidence="2" id="KW-1185">Reference proteome</keyword>
<organism evidence="1 2">
    <name type="scientific">Naganishia cerealis</name>
    <dbReference type="NCBI Taxonomy" id="610337"/>
    <lineage>
        <taxon>Eukaryota</taxon>
        <taxon>Fungi</taxon>
        <taxon>Dikarya</taxon>
        <taxon>Basidiomycota</taxon>
        <taxon>Agaricomycotina</taxon>
        <taxon>Tremellomycetes</taxon>
        <taxon>Filobasidiales</taxon>
        <taxon>Filobasidiaceae</taxon>
        <taxon>Naganishia</taxon>
    </lineage>
</organism>
<dbReference type="Proteomes" id="UP001241377">
    <property type="component" value="Unassembled WGS sequence"/>
</dbReference>
<reference evidence="1" key="1">
    <citation type="submission" date="2023-04" db="EMBL/GenBank/DDBJ databases">
        <title>Draft Genome sequencing of Naganishia species isolated from polar environments using Oxford Nanopore Technology.</title>
        <authorList>
            <person name="Leo P."/>
            <person name="Venkateswaran K."/>
        </authorList>
    </citation>
    <scope>NUCLEOTIDE SEQUENCE</scope>
    <source>
        <strain evidence="1">MNA-CCFEE 5261</strain>
    </source>
</reference>
<accession>A0ACC2UZ67</accession>
<dbReference type="EMBL" id="JASBWR010000138">
    <property type="protein sequence ID" value="KAJ9092150.1"/>
    <property type="molecule type" value="Genomic_DNA"/>
</dbReference>
<proteinExistence type="predicted"/>
<protein>
    <submittedName>
        <fullName evidence="1">Uncharacterized protein</fullName>
    </submittedName>
</protein>